<evidence type="ECO:0000313" key="5">
    <source>
        <dbReference type="EMBL" id="AKF04046.1"/>
    </source>
</evidence>
<dbReference type="Gene3D" id="1.10.10.10">
    <property type="entry name" value="Winged helix-like DNA-binding domain superfamily/Winged helix DNA-binding domain"/>
    <property type="match status" value="1"/>
</dbReference>
<evidence type="ECO:0000256" key="2">
    <source>
        <dbReference type="ARBA" id="ARBA00023125"/>
    </source>
</evidence>
<dbReference type="InterPro" id="IPR036390">
    <property type="entry name" value="WH_DNA-bd_sf"/>
</dbReference>
<proteinExistence type="predicted"/>
<keyword evidence="1" id="KW-0805">Transcription regulation</keyword>
<keyword evidence="6" id="KW-1185">Reference proteome</keyword>
<evidence type="ECO:0000256" key="1">
    <source>
        <dbReference type="ARBA" id="ARBA00023015"/>
    </source>
</evidence>
<keyword evidence="2" id="KW-0238">DNA-binding</keyword>
<dbReference type="KEGG" id="samy:DB32_001195"/>
<reference evidence="5 6" key="1">
    <citation type="submission" date="2015-03" db="EMBL/GenBank/DDBJ databases">
        <title>Genome assembly of Sandaracinus amylolyticus DSM 53668.</title>
        <authorList>
            <person name="Sharma G."/>
            <person name="Subramanian S."/>
        </authorList>
    </citation>
    <scope>NUCLEOTIDE SEQUENCE [LARGE SCALE GENOMIC DNA]</scope>
    <source>
        <strain evidence="5 6">DSM 53668</strain>
    </source>
</reference>
<dbReference type="PROSITE" id="PS51118">
    <property type="entry name" value="HTH_HXLR"/>
    <property type="match status" value="1"/>
</dbReference>
<accession>A0A0F6W0C0</accession>
<dbReference type="Pfam" id="PF01638">
    <property type="entry name" value="HxlR"/>
    <property type="match status" value="1"/>
</dbReference>
<evidence type="ECO:0000256" key="3">
    <source>
        <dbReference type="ARBA" id="ARBA00023163"/>
    </source>
</evidence>
<dbReference type="PANTHER" id="PTHR33204:SF18">
    <property type="entry name" value="TRANSCRIPTIONAL REGULATORY PROTEIN"/>
    <property type="match status" value="1"/>
</dbReference>
<organism evidence="5 6">
    <name type="scientific">Sandaracinus amylolyticus</name>
    <dbReference type="NCBI Taxonomy" id="927083"/>
    <lineage>
        <taxon>Bacteria</taxon>
        <taxon>Pseudomonadati</taxon>
        <taxon>Myxococcota</taxon>
        <taxon>Polyangia</taxon>
        <taxon>Polyangiales</taxon>
        <taxon>Sandaracinaceae</taxon>
        <taxon>Sandaracinus</taxon>
    </lineage>
</organism>
<sequence>MQRYGQFCAIARSLELVGERWTLLVVRELLMGSRRFGEIRRGIPRISRTMLSERLRALTDAGVIVRDGPDATPSYRLTRAGEELAEVVRSLGVWGQRWVRGPLDADELDEAPLLWDVQRRVDEDALPDEPVVVRFELTDVPARRRVHYLLLRRGEVSLCDDNPGLDVEICVRSDRRTLIEWWRGDRAWRRALASGALTIEGPRALVRAFPSWFQRYAFADVPPAHEERA</sequence>
<evidence type="ECO:0000313" key="6">
    <source>
        <dbReference type="Proteomes" id="UP000034883"/>
    </source>
</evidence>
<dbReference type="STRING" id="927083.DB32_001195"/>
<evidence type="ECO:0000259" key="4">
    <source>
        <dbReference type="PROSITE" id="PS51118"/>
    </source>
</evidence>
<dbReference type="InterPro" id="IPR002577">
    <property type="entry name" value="HTH_HxlR"/>
</dbReference>
<dbReference type="Proteomes" id="UP000034883">
    <property type="component" value="Chromosome"/>
</dbReference>
<name>A0A0F6W0C0_9BACT</name>
<dbReference type="GO" id="GO:0003677">
    <property type="term" value="F:DNA binding"/>
    <property type="evidence" value="ECO:0007669"/>
    <property type="project" value="UniProtKB-KW"/>
</dbReference>
<dbReference type="PANTHER" id="PTHR33204">
    <property type="entry name" value="TRANSCRIPTIONAL REGULATOR, MARR FAMILY"/>
    <property type="match status" value="1"/>
</dbReference>
<dbReference type="SUPFAM" id="SSF46785">
    <property type="entry name" value="Winged helix' DNA-binding domain"/>
    <property type="match status" value="1"/>
</dbReference>
<gene>
    <name evidence="5" type="ORF">DB32_001195</name>
</gene>
<dbReference type="InterPro" id="IPR036388">
    <property type="entry name" value="WH-like_DNA-bd_sf"/>
</dbReference>
<protein>
    <submittedName>
        <fullName evidence="5">Transcriptional regulator, HxlR family protein</fullName>
    </submittedName>
</protein>
<dbReference type="RefSeq" id="WP_075097458.1">
    <property type="nucleotide sequence ID" value="NZ_CP011125.1"/>
</dbReference>
<dbReference type="AlphaFoldDB" id="A0A0F6W0C0"/>
<dbReference type="SUPFAM" id="SSF55718">
    <property type="entry name" value="SCP-like"/>
    <property type="match status" value="1"/>
</dbReference>
<feature type="domain" description="HTH hxlR-type" evidence="4">
    <location>
        <begin position="8"/>
        <end position="103"/>
    </location>
</feature>
<dbReference type="EMBL" id="CP011125">
    <property type="protein sequence ID" value="AKF04046.1"/>
    <property type="molecule type" value="Genomic_DNA"/>
</dbReference>
<keyword evidence="3" id="KW-0804">Transcription</keyword>
<dbReference type="Gene3D" id="3.30.1050.10">
    <property type="entry name" value="SCP2 sterol-binding domain"/>
    <property type="match status" value="1"/>
</dbReference>
<dbReference type="InterPro" id="IPR036527">
    <property type="entry name" value="SCP2_sterol-bd_dom_sf"/>
</dbReference>